<dbReference type="InterPro" id="IPR000515">
    <property type="entry name" value="MetI-like"/>
</dbReference>
<evidence type="ECO:0000256" key="3">
    <source>
        <dbReference type="ARBA" id="ARBA00022475"/>
    </source>
</evidence>
<evidence type="ECO:0000256" key="4">
    <source>
        <dbReference type="ARBA" id="ARBA00022692"/>
    </source>
</evidence>
<comment type="subcellular location">
    <subcellularLocation>
        <location evidence="1 7">Cell membrane</location>
        <topology evidence="1 7">Multi-pass membrane protein</topology>
    </subcellularLocation>
</comment>
<proteinExistence type="inferred from homology"/>
<protein>
    <submittedName>
        <fullName evidence="10">Sugar ABC transporter permease</fullName>
    </submittedName>
</protein>
<keyword evidence="6 7" id="KW-0472">Membrane</keyword>
<evidence type="ECO:0000259" key="9">
    <source>
        <dbReference type="PROSITE" id="PS50928"/>
    </source>
</evidence>
<organism evidence="10 11">
    <name type="scientific">Subtercola lobariae</name>
    <dbReference type="NCBI Taxonomy" id="1588641"/>
    <lineage>
        <taxon>Bacteria</taxon>
        <taxon>Bacillati</taxon>
        <taxon>Actinomycetota</taxon>
        <taxon>Actinomycetes</taxon>
        <taxon>Micrococcales</taxon>
        <taxon>Microbacteriaceae</taxon>
        <taxon>Subtercola</taxon>
    </lineage>
</organism>
<dbReference type="GO" id="GO:0005886">
    <property type="term" value="C:plasma membrane"/>
    <property type="evidence" value="ECO:0007669"/>
    <property type="project" value="UniProtKB-SubCell"/>
</dbReference>
<accession>A0A917EX32</accession>
<reference evidence="10 11" key="1">
    <citation type="journal article" date="2014" name="Int. J. Syst. Evol. Microbiol.">
        <title>Complete genome sequence of Corynebacterium casei LMG S-19264T (=DSM 44701T), isolated from a smear-ripened cheese.</title>
        <authorList>
            <consortium name="US DOE Joint Genome Institute (JGI-PGF)"/>
            <person name="Walter F."/>
            <person name="Albersmeier A."/>
            <person name="Kalinowski J."/>
            <person name="Ruckert C."/>
        </authorList>
    </citation>
    <scope>NUCLEOTIDE SEQUENCE [LARGE SCALE GENOMIC DNA]</scope>
    <source>
        <strain evidence="10 11">CGMCC 1.12976</strain>
    </source>
</reference>
<evidence type="ECO:0000313" key="10">
    <source>
        <dbReference type="EMBL" id="GGF29464.1"/>
    </source>
</evidence>
<dbReference type="AlphaFoldDB" id="A0A917EX32"/>
<feature type="transmembrane region" description="Helical" evidence="7">
    <location>
        <begin position="294"/>
        <end position="315"/>
    </location>
</feature>
<evidence type="ECO:0000256" key="8">
    <source>
        <dbReference type="SAM" id="MobiDB-lite"/>
    </source>
</evidence>
<dbReference type="PROSITE" id="PS50928">
    <property type="entry name" value="ABC_TM1"/>
    <property type="match status" value="1"/>
</dbReference>
<feature type="transmembrane region" description="Helical" evidence="7">
    <location>
        <begin position="59"/>
        <end position="80"/>
    </location>
</feature>
<keyword evidence="3" id="KW-1003">Cell membrane</keyword>
<sequence>MSTPTRTQPDSPTQPHETSVESKALTSAVSAMIVPPSARNGVRRYQVSGPRVKRRVTNIIFSAVAAVIFLCSVFPVYWMINTSLQPNNEIRTPVPNFFPKDFTLGNYVTVLFEPSRSPFLPALMNSLAVTLLTVVIALVFAFLASLAVTRFRFKGRKAFILSILIIQMIPAEAMIVSTYRVLDSWSLLNTIAGLTLVYVATVLPFTIWTLRGFVNGVPVELEEAAMIDGLSRTGAFWKITFPLLAPGLVATGVFGFIQAWNEFVLALVVMSRPASQTLPVWLRTFQQANGTTDWAAIMAGSTLMAIPVVVFFLIVQGRMTSGLMSGAVKG</sequence>
<dbReference type="GO" id="GO:0055085">
    <property type="term" value="P:transmembrane transport"/>
    <property type="evidence" value="ECO:0007669"/>
    <property type="project" value="InterPro"/>
</dbReference>
<feature type="domain" description="ABC transmembrane type-1" evidence="9">
    <location>
        <begin position="123"/>
        <end position="315"/>
    </location>
</feature>
<dbReference type="InterPro" id="IPR050901">
    <property type="entry name" value="BP-dep_ABC_trans_perm"/>
</dbReference>
<dbReference type="PANTHER" id="PTHR32243:SF18">
    <property type="entry name" value="INNER MEMBRANE ABC TRANSPORTER PERMEASE PROTEIN YCJP"/>
    <property type="match status" value="1"/>
</dbReference>
<evidence type="ECO:0000313" key="11">
    <source>
        <dbReference type="Proteomes" id="UP000598775"/>
    </source>
</evidence>
<evidence type="ECO:0000256" key="5">
    <source>
        <dbReference type="ARBA" id="ARBA00022989"/>
    </source>
</evidence>
<feature type="transmembrane region" description="Helical" evidence="7">
    <location>
        <begin position="122"/>
        <end position="146"/>
    </location>
</feature>
<evidence type="ECO:0000256" key="1">
    <source>
        <dbReference type="ARBA" id="ARBA00004651"/>
    </source>
</evidence>
<feature type="transmembrane region" description="Helical" evidence="7">
    <location>
        <begin position="158"/>
        <end position="179"/>
    </location>
</feature>
<feature type="compositionally biased region" description="Polar residues" evidence="8">
    <location>
        <begin position="1"/>
        <end position="17"/>
    </location>
</feature>
<dbReference type="InterPro" id="IPR035906">
    <property type="entry name" value="MetI-like_sf"/>
</dbReference>
<dbReference type="CDD" id="cd06261">
    <property type="entry name" value="TM_PBP2"/>
    <property type="match status" value="1"/>
</dbReference>
<dbReference type="SUPFAM" id="SSF161098">
    <property type="entry name" value="MetI-like"/>
    <property type="match status" value="1"/>
</dbReference>
<keyword evidence="11" id="KW-1185">Reference proteome</keyword>
<feature type="transmembrane region" description="Helical" evidence="7">
    <location>
        <begin position="235"/>
        <end position="257"/>
    </location>
</feature>
<feature type="transmembrane region" description="Helical" evidence="7">
    <location>
        <begin position="191"/>
        <end position="214"/>
    </location>
</feature>
<dbReference type="EMBL" id="BMGP01000004">
    <property type="protein sequence ID" value="GGF29464.1"/>
    <property type="molecule type" value="Genomic_DNA"/>
</dbReference>
<gene>
    <name evidence="10" type="ORF">GCM10011399_23280</name>
</gene>
<evidence type="ECO:0000256" key="7">
    <source>
        <dbReference type="RuleBase" id="RU363032"/>
    </source>
</evidence>
<keyword evidence="4 7" id="KW-0812">Transmembrane</keyword>
<dbReference type="Gene3D" id="1.10.3720.10">
    <property type="entry name" value="MetI-like"/>
    <property type="match status" value="1"/>
</dbReference>
<dbReference type="PANTHER" id="PTHR32243">
    <property type="entry name" value="MALTOSE TRANSPORT SYSTEM PERMEASE-RELATED"/>
    <property type="match status" value="1"/>
</dbReference>
<evidence type="ECO:0000256" key="6">
    <source>
        <dbReference type="ARBA" id="ARBA00023136"/>
    </source>
</evidence>
<evidence type="ECO:0000256" key="2">
    <source>
        <dbReference type="ARBA" id="ARBA00022448"/>
    </source>
</evidence>
<feature type="region of interest" description="Disordered" evidence="8">
    <location>
        <begin position="1"/>
        <end position="20"/>
    </location>
</feature>
<dbReference type="Pfam" id="PF00528">
    <property type="entry name" value="BPD_transp_1"/>
    <property type="match status" value="1"/>
</dbReference>
<comment type="similarity">
    <text evidence="7">Belongs to the binding-protein-dependent transport system permease family.</text>
</comment>
<keyword evidence="5 7" id="KW-1133">Transmembrane helix</keyword>
<name>A0A917EX32_9MICO</name>
<comment type="caution">
    <text evidence="10">The sequence shown here is derived from an EMBL/GenBank/DDBJ whole genome shotgun (WGS) entry which is preliminary data.</text>
</comment>
<dbReference type="Proteomes" id="UP000598775">
    <property type="component" value="Unassembled WGS sequence"/>
</dbReference>
<keyword evidence="2 7" id="KW-0813">Transport</keyword>